<dbReference type="PaxDb" id="3218-PP1S420_20V6.1"/>
<dbReference type="GeneID" id="112292270"/>
<dbReference type="STRING" id="3218.A0A2K1JDC4"/>
<evidence type="ECO:0000313" key="9">
    <source>
        <dbReference type="Proteomes" id="UP000006727"/>
    </source>
</evidence>
<dbReference type="Gramene" id="Pp3c15_15840V3.1">
    <property type="protein sequence ID" value="Pp3c15_15840V3.1"/>
    <property type="gene ID" value="Pp3c15_15840"/>
</dbReference>
<feature type="transmembrane region" description="Helical" evidence="6">
    <location>
        <begin position="167"/>
        <end position="186"/>
    </location>
</feature>
<gene>
    <name evidence="8" type="primary">LOC112292270</name>
    <name evidence="7" type="ORF">PHYPA_019804</name>
</gene>
<feature type="transmembrane region" description="Helical" evidence="6">
    <location>
        <begin position="26"/>
        <end position="50"/>
    </location>
</feature>
<keyword evidence="4 6" id="KW-0472">Membrane</keyword>
<evidence type="ECO:0000256" key="2">
    <source>
        <dbReference type="ARBA" id="ARBA00022692"/>
    </source>
</evidence>
<organism evidence="7">
    <name type="scientific">Physcomitrium patens</name>
    <name type="common">Spreading-leaved earth moss</name>
    <name type="synonym">Physcomitrella patens</name>
    <dbReference type="NCBI Taxonomy" id="3218"/>
    <lineage>
        <taxon>Eukaryota</taxon>
        <taxon>Viridiplantae</taxon>
        <taxon>Streptophyta</taxon>
        <taxon>Embryophyta</taxon>
        <taxon>Bryophyta</taxon>
        <taxon>Bryophytina</taxon>
        <taxon>Bryopsida</taxon>
        <taxon>Funariidae</taxon>
        <taxon>Funariales</taxon>
        <taxon>Funariaceae</taxon>
        <taxon>Physcomitrium</taxon>
    </lineage>
</organism>
<dbReference type="GO" id="GO:0080162">
    <property type="term" value="P:endoplasmic reticulum to cytosol auxin transport"/>
    <property type="evidence" value="ECO:0007669"/>
    <property type="project" value="InterPro"/>
</dbReference>
<feature type="transmembrane region" description="Helical" evidence="6">
    <location>
        <begin position="123"/>
        <end position="147"/>
    </location>
</feature>
<feature type="transmembrane region" description="Helical" evidence="6">
    <location>
        <begin position="92"/>
        <end position="116"/>
    </location>
</feature>
<dbReference type="Gramene" id="Pp3c15_15840V3.2">
    <property type="protein sequence ID" value="Pp3c15_15840V3.2"/>
    <property type="gene ID" value="Pp3c15_15840"/>
</dbReference>
<dbReference type="RefSeq" id="XP_024396346.1">
    <property type="nucleotide sequence ID" value="XM_024540578.2"/>
</dbReference>
<dbReference type="OrthoDB" id="191139at2759"/>
<accession>A0A2K1JDC4</accession>
<evidence type="ECO:0000313" key="7">
    <source>
        <dbReference type="EMBL" id="PNR39526.1"/>
    </source>
</evidence>
<dbReference type="PANTHER" id="PTHR31419:SF1">
    <property type="entry name" value="PROTEIN PIN-LIKES 6"/>
    <property type="match status" value="1"/>
</dbReference>
<reference evidence="8" key="3">
    <citation type="submission" date="2020-12" db="UniProtKB">
        <authorList>
            <consortium name="EnsemblPlants"/>
        </authorList>
    </citation>
    <scope>IDENTIFICATION</scope>
</reference>
<dbReference type="Proteomes" id="UP000006727">
    <property type="component" value="Chromosome 15"/>
</dbReference>
<evidence type="ECO:0000313" key="8">
    <source>
        <dbReference type="EnsemblPlants" id="Pp3c15_15840V3.1"/>
    </source>
</evidence>
<dbReference type="EMBL" id="ABEU02000015">
    <property type="protein sequence ID" value="PNR39526.1"/>
    <property type="molecule type" value="Genomic_DNA"/>
</dbReference>
<dbReference type="EnsemblPlants" id="Pp3c15_15840V3.2">
    <property type="protein sequence ID" value="Pp3c15_15840V3.2"/>
    <property type="gene ID" value="Pp3c15_15840"/>
</dbReference>
<dbReference type="KEGG" id="ppp:112292270"/>
<feature type="transmembrane region" description="Helical" evidence="6">
    <location>
        <begin position="406"/>
        <end position="427"/>
    </location>
</feature>
<evidence type="ECO:0000256" key="4">
    <source>
        <dbReference type="ARBA" id="ARBA00023136"/>
    </source>
</evidence>
<protein>
    <submittedName>
        <fullName evidence="7 8">Uncharacterized protein</fullName>
    </submittedName>
</protein>
<dbReference type="Pfam" id="PF03547">
    <property type="entry name" value="Mem_trans"/>
    <property type="match status" value="1"/>
</dbReference>
<feature type="transmembrane region" description="Helical" evidence="6">
    <location>
        <begin position="371"/>
        <end position="394"/>
    </location>
</feature>
<reference evidence="7 9" key="2">
    <citation type="journal article" date="2018" name="Plant J.">
        <title>The Physcomitrella patens chromosome-scale assembly reveals moss genome structure and evolution.</title>
        <authorList>
            <person name="Lang D."/>
            <person name="Ullrich K.K."/>
            <person name="Murat F."/>
            <person name="Fuchs J."/>
            <person name="Jenkins J."/>
            <person name="Haas F.B."/>
            <person name="Piednoel M."/>
            <person name="Gundlach H."/>
            <person name="Van Bel M."/>
            <person name="Meyberg R."/>
            <person name="Vives C."/>
            <person name="Morata J."/>
            <person name="Symeonidi A."/>
            <person name="Hiss M."/>
            <person name="Muchero W."/>
            <person name="Kamisugi Y."/>
            <person name="Saleh O."/>
            <person name="Blanc G."/>
            <person name="Decker E.L."/>
            <person name="van Gessel N."/>
            <person name="Grimwood J."/>
            <person name="Hayes R.D."/>
            <person name="Graham S.W."/>
            <person name="Gunter L.E."/>
            <person name="McDaniel S.F."/>
            <person name="Hoernstein S.N.W."/>
            <person name="Larsson A."/>
            <person name="Li F.W."/>
            <person name="Perroud P.F."/>
            <person name="Phillips J."/>
            <person name="Ranjan P."/>
            <person name="Rokshar D.S."/>
            <person name="Rothfels C.J."/>
            <person name="Schneider L."/>
            <person name="Shu S."/>
            <person name="Stevenson D.W."/>
            <person name="Thummler F."/>
            <person name="Tillich M."/>
            <person name="Villarreal Aguilar J.C."/>
            <person name="Widiez T."/>
            <person name="Wong G.K."/>
            <person name="Wymore A."/>
            <person name="Zhang Y."/>
            <person name="Zimmer A.D."/>
            <person name="Quatrano R.S."/>
            <person name="Mayer K.F.X."/>
            <person name="Goodstein D."/>
            <person name="Casacuberta J.M."/>
            <person name="Vandepoele K."/>
            <person name="Reski R."/>
            <person name="Cuming A.C."/>
            <person name="Tuskan G.A."/>
            <person name="Maumus F."/>
            <person name="Salse J."/>
            <person name="Schmutz J."/>
            <person name="Rensing S.A."/>
        </authorList>
    </citation>
    <scope>NUCLEOTIDE SEQUENCE [LARGE SCALE GENOMIC DNA]</scope>
    <source>
        <strain evidence="8 9">cv. Gransden 2004</strain>
    </source>
</reference>
<evidence type="ECO:0000256" key="3">
    <source>
        <dbReference type="ARBA" id="ARBA00022989"/>
    </source>
</evidence>
<keyword evidence="5" id="KW-0927">Auxin signaling pathway</keyword>
<dbReference type="InterPro" id="IPR004776">
    <property type="entry name" value="Mem_transp_PIN-like"/>
</dbReference>
<evidence type="ECO:0000256" key="5">
    <source>
        <dbReference type="ARBA" id="ARBA00023294"/>
    </source>
</evidence>
<dbReference type="InterPro" id="IPR039305">
    <property type="entry name" value="PILS2/6"/>
</dbReference>
<name>A0A2K1JDC4_PHYPA</name>
<evidence type="ECO:0000256" key="1">
    <source>
        <dbReference type="ARBA" id="ARBA00004141"/>
    </source>
</evidence>
<dbReference type="FunCoup" id="A0A2K1JDC4">
    <property type="interactions" value="718"/>
</dbReference>
<dbReference type="GO" id="GO:0009734">
    <property type="term" value="P:auxin-activated signaling pathway"/>
    <property type="evidence" value="ECO:0007669"/>
    <property type="project" value="UniProtKB-KW"/>
</dbReference>
<reference evidence="7 9" key="1">
    <citation type="journal article" date="2008" name="Science">
        <title>The Physcomitrella genome reveals evolutionary insights into the conquest of land by plants.</title>
        <authorList>
            <person name="Rensing S."/>
            <person name="Lang D."/>
            <person name="Zimmer A."/>
            <person name="Terry A."/>
            <person name="Salamov A."/>
            <person name="Shapiro H."/>
            <person name="Nishiyama T."/>
            <person name="Perroud P.-F."/>
            <person name="Lindquist E."/>
            <person name="Kamisugi Y."/>
            <person name="Tanahashi T."/>
            <person name="Sakakibara K."/>
            <person name="Fujita T."/>
            <person name="Oishi K."/>
            <person name="Shin-I T."/>
            <person name="Kuroki Y."/>
            <person name="Toyoda A."/>
            <person name="Suzuki Y."/>
            <person name="Hashimoto A."/>
            <person name="Yamaguchi K."/>
            <person name="Sugano A."/>
            <person name="Kohara Y."/>
            <person name="Fujiyama A."/>
            <person name="Anterola A."/>
            <person name="Aoki S."/>
            <person name="Ashton N."/>
            <person name="Barbazuk W.B."/>
            <person name="Barker E."/>
            <person name="Bennetzen J."/>
            <person name="Bezanilla M."/>
            <person name="Blankenship R."/>
            <person name="Cho S.H."/>
            <person name="Dutcher S."/>
            <person name="Estelle M."/>
            <person name="Fawcett J.A."/>
            <person name="Gundlach H."/>
            <person name="Hanada K."/>
            <person name="Heyl A."/>
            <person name="Hicks K.A."/>
            <person name="Hugh J."/>
            <person name="Lohr M."/>
            <person name="Mayer K."/>
            <person name="Melkozernov A."/>
            <person name="Murata T."/>
            <person name="Nelson D."/>
            <person name="Pils B."/>
            <person name="Prigge M."/>
            <person name="Reiss B."/>
            <person name="Renner T."/>
            <person name="Rombauts S."/>
            <person name="Rushton P."/>
            <person name="Sanderfoot A."/>
            <person name="Schween G."/>
            <person name="Shiu S.-H."/>
            <person name="Stueber K."/>
            <person name="Theodoulou F.L."/>
            <person name="Tu H."/>
            <person name="Van de Peer Y."/>
            <person name="Verrier P.J."/>
            <person name="Waters E."/>
            <person name="Wood A."/>
            <person name="Yang L."/>
            <person name="Cove D."/>
            <person name="Cuming A."/>
            <person name="Hasebe M."/>
            <person name="Lucas S."/>
            <person name="Mishler D.B."/>
            <person name="Reski R."/>
            <person name="Grigoriev I."/>
            <person name="Quatrano R.S."/>
            <person name="Boore J.L."/>
        </authorList>
    </citation>
    <scope>NUCLEOTIDE SEQUENCE [LARGE SCALE GENOMIC DNA]</scope>
    <source>
        <strain evidence="8 9">cv. Gransden 2004</strain>
    </source>
</reference>
<dbReference type="EnsemblPlants" id="Pp3c15_15840V3.1">
    <property type="protein sequence ID" value="Pp3c15_15840V3.1"/>
    <property type="gene ID" value="Pp3c15_15840"/>
</dbReference>
<feature type="transmembrane region" description="Helical" evidence="6">
    <location>
        <begin position="62"/>
        <end position="80"/>
    </location>
</feature>
<keyword evidence="2 6" id="KW-0812">Transmembrane</keyword>
<comment type="subcellular location">
    <subcellularLocation>
        <location evidence="1">Membrane</location>
        <topology evidence="1">Multi-pass membrane protein</topology>
    </subcellularLocation>
</comment>
<evidence type="ECO:0000256" key="6">
    <source>
        <dbReference type="SAM" id="Phobius"/>
    </source>
</evidence>
<keyword evidence="9" id="KW-1185">Reference proteome</keyword>
<keyword evidence="3 6" id="KW-1133">Transmembrane helix</keyword>
<feature type="transmembrane region" description="Helical" evidence="6">
    <location>
        <begin position="337"/>
        <end position="359"/>
    </location>
</feature>
<dbReference type="OMA" id="IFVVQTF"/>
<dbReference type="PANTHER" id="PTHR31419">
    <property type="entry name" value="PROTEIN PIN-LIKES 2"/>
    <property type="match status" value="1"/>
</dbReference>
<dbReference type="GO" id="GO:0016020">
    <property type="term" value="C:membrane"/>
    <property type="evidence" value="ECO:0007669"/>
    <property type="project" value="UniProtKB-SubCell"/>
</dbReference>
<dbReference type="AlphaFoldDB" id="A0A2K1JDC4"/>
<sequence length="429" mass="46793">MNSNVYTELVTVARVYQQFEESATTLLQFAVVPVLKILILCAFGLGLASSYVNILPAQCRKLLSKLVFALFLPCLIFTQLGKAVTLQSIIEWWFIPINVVLGASFGCALGYLVALIVRPPPQYFNFTVVMIGIGNIGNIPLVIIASICRDESNPFGLDPTVCNTNGVAYISFGQWVGAVIVYTFAFHMLAPPKTVPTNDEKALVIKVEGDKDVNELSNGTASNVNDTDSLHVSLLRSCQPTKLQKVRQGVARKWRWLAKSSLLKDICQPPVVSSLLALIIGATPTLKELFFEEHSVFFFFTDSLNMLGGAMVPCIMLVLGGNLIGGPGNSELGLRTTVAIVFTRLFLVPPIGLTIVQTANHLGFLPANNKLFRFVLLLQHSMPTSILAGAVASLRGHGAKEASAILFWEHILAIFSIAIWLILYINVLF</sequence>
<feature type="transmembrane region" description="Helical" evidence="6">
    <location>
        <begin position="303"/>
        <end position="325"/>
    </location>
</feature>
<proteinExistence type="predicted"/>